<dbReference type="EMBL" id="BAABGJ010000080">
    <property type="protein sequence ID" value="GAA4356760.1"/>
    <property type="molecule type" value="Genomic_DNA"/>
</dbReference>
<keyword evidence="5 7" id="KW-1133">Transmembrane helix</keyword>
<feature type="transmembrane region" description="Helical" evidence="7">
    <location>
        <begin position="212"/>
        <end position="231"/>
    </location>
</feature>
<keyword evidence="4 7" id="KW-0812">Transmembrane</keyword>
<evidence type="ECO:0000259" key="8">
    <source>
        <dbReference type="Pfam" id="PF01757"/>
    </source>
</evidence>
<feature type="transmembrane region" description="Helical" evidence="7">
    <location>
        <begin position="88"/>
        <end position="107"/>
    </location>
</feature>
<comment type="subcellular location">
    <subcellularLocation>
        <location evidence="1">Cell membrane</location>
        <topology evidence="1">Multi-pass membrane protein</topology>
    </subcellularLocation>
</comment>
<evidence type="ECO:0000256" key="4">
    <source>
        <dbReference type="ARBA" id="ARBA00022692"/>
    </source>
</evidence>
<feature type="transmembrane region" description="Helical" evidence="7">
    <location>
        <begin position="52"/>
        <end position="68"/>
    </location>
</feature>
<dbReference type="PANTHER" id="PTHR40074">
    <property type="entry name" value="O-ACETYLTRANSFERASE WECH"/>
    <property type="match status" value="1"/>
</dbReference>
<feature type="transmembrane region" description="Helical" evidence="7">
    <location>
        <begin position="127"/>
        <end position="148"/>
    </location>
</feature>
<evidence type="ECO:0000313" key="10">
    <source>
        <dbReference type="Proteomes" id="UP001500975"/>
    </source>
</evidence>
<accession>A0ABP8IDN1</accession>
<comment type="caution">
    <text evidence="9">The sequence shown here is derived from an EMBL/GenBank/DDBJ whole genome shotgun (WGS) entry which is preliminary data.</text>
</comment>
<keyword evidence="10" id="KW-1185">Reference proteome</keyword>
<protein>
    <recommendedName>
        <fullName evidence="8">Acyltransferase 3 domain-containing protein</fullName>
    </recommendedName>
</protein>
<evidence type="ECO:0000256" key="1">
    <source>
        <dbReference type="ARBA" id="ARBA00004651"/>
    </source>
</evidence>
<dbReference type="RefSeq" id="WP_345541389.1">
    <property type="nucleotide sequence ID" value="NZ_BAABGJ010000080.1"/>
</dbReference>
<comment type="similarity">
    <text evidence="2">Belongs to the acyltransferase 3 family.</text>
</comment>
<feature type="transmembrane region" description="Helical" evidence="7">
    <location>
        <begin position="188"/>
        <end position="205"/>
    </location>
</feature>
<evidence type="ECO:0000256" key="6">
    <source>
        <dbReference type="ARBA" id="ARBA00023136"/>
    </source>
</evidence>
<keyword evidence="6 7" id="KW-0472">Membrane</keyword>
<evidence type="ECO:0000256" key="5">
    <source>
        <dbReference type="ARBA" id="ARBA00022989"/>
    </source>
</evidence>
<dbReference type="PANTHER" id="PTHR40074:SF2">
    <property type="entry name" value="O-ACETYLTRANSFERASE WECH"/>
    <property type="match status" value="1"/>
</dbReference>
<evidence type="ECO:0000256" key="7">
    <source>
        <dbReference type="SAM" id="Phobius"/>
    </source>
</evidence>
<dbReference type="Pfam" id="PF01757">
    <property type="entry name" value="Acyl_transf_3"/>
    <property type="match status" value="1"/>
</dbReference>
<organism evidence="9 10">
    <name type="scientific">Variovorax defluvii</name>
    <dbReference type="NCBI Taxonomy" id="913761"/>
    <lineage>
        <taxon>Bacteria</taxon>
        <taxon>Pseudomonadati</taxon>
        <taxon>Pseudomonadota</taxon>
        <taxon>Betaproteobacteria</taxon>
        <taxon>Burkholderiales</taxon>
        <taxon>Comamonadaceae</taxon>
        <taxon>Variovorax</taxon>
    </lineage>
</organism>
<name>A0ABP8IDN1_9BURK</name>
<dbReference type="InterPro" id="IPR002656">
    <property type="entry name" value="Acyl_transf_3_dom"/>
</dbReference>
<feature type="transmembrane region" description="Helical" evidence="7">
    <location>
        <begin position="155"/>
        <end position="176"/>
    </location>
</feature>
<evidence type="ECO:0000256" key="2">
    <source>
        <dbReference type="ARBA" id="ARBA00007400"/>
    </source>
</evidence>
<proteinExistence type="inferred from homology"/>
<evidence type="ECO:0000256" key="3">
    <source>
        <dbReference type="ARBA" id="ARBA00022475"/>
    </source>
</evidence>
<keyword evidence="3" id="KW-1003">Cell membrane</keyword>
<gene>
    <name evidence="9" type="ORF">GCM10023165_50100</name>
</gene>
<evidence type="ECO:0000313" key="9">
    <source>
        <dbReference type="EMBL" id="GAA4356760.1"/>
    </source>
</evidence>
<feature type="transmembrane region" description="Helical" evidence="7">
    <location>
        <begin position="311"/>
        <end position="340"/>
    </location>
</feature>
<dbReference type="Proteomes" id="UP001500975">
    <property type="component" value="Unassembled WGS sequence"/>
</dbReference>
<sequence>MNTPFDSRPAMPAPHAGVRSEAGVRDLHADWLKAAAIVGVVCIHAGMPFQDIFRFGVPVFIGLWAYYLEKALARRPRETHGAYLLQRLVELGVAYIAWTLLYLGKFYEGRLAATPLHTVVGGWFGGYGWSGQYYFVILFQLTLLFPLLRRWVADAPTLPVIAAGVALNVAAGYWLFEHRFISAVGDRLFVYWIPYVAMGIALARGELGRKPGLAIVGLLLLLAAPIESALFTEHSAYLSLTVTMASLLLLASAIAADRAPVAAARPPGIIGRAVALVGRNTFSIYVANVGLLEICRSTGFTRLAEAHAGAWGQAAVVAVTLAGGLAIGGVLQALNLGVLVGKR</sequence>
<reference evidence="10" key="1">
    <citation type="journal article" date="2019" name="Int. J. Syst. Evol. Microbiol.">
        <title>The Global Catalogue of Microorganisms (GCM) 10K type strain sequencing project: providing services to taxonomists for standard genome sequencing and annotation.</title>
        <authorList>
            <consortium name="The Broad Institute Genomics Platform"/>
            <consortium name="The Broad Institute Genome Sequencing Center for Infectious Disease"/>
            <person name="Wu L."/>
            <person name="Ma J."/>
        </authorList>
    </citation>
    <scope>NUCLEOTIDE SEQUENCE [LARGE SCALE GENOMIC DNA]</scope>
    <source>
        <strain evidence="10">JCM 17804</strain>
    </source>
</reference>
<feature type="domain" description="Acyltransferase 3" evidence="8">
    <location>
        <begin position="30"/>
        <end position="327"/>
    </location>
</feature>
<feature type="transmembrane region" description="Helical" evidence="7">
    <location>
        <begin position="237"/>
        <end position="257"/>
    </location>
</feature>